<comment type="similarity">
    <text evidence="1">Belongs to the glycosyl hydrolase 3 family.</text>
</comment>
<keyword evidence="6" id="KW-1185">Reference proteome</keyword>
<evidence type="ECO:0000256" key="3">
    <source>
        <dbReference type="ARBA" id="ARBA00023295"/>
    </source>
</evidence>
<dbReference type="Gene3D" id="3.20.20.300">
    <property type="entry name" value="Glycoside hydrolase, family 3, N-terminal domain"/>
    <property type="match status" value="1"/>
</dbReference>
<dbReference type="Gene3D" id="3.40.50.1700">
    <property type="entry name" value="Glycoside hydrolase family 3 C-terminal domain"/>
    <property type="match status" value="1"/>
</dbReference>
<dbReference type="GO" id="GO:0005975">
    <property type="term" value="P:carbohydrate metabolic process"/>
    <property type="evidence" value="ECO:0007669"/>
    <property type="project" value="InterPro"/>
</dbReference>
<dbReference type="PANTHER" id="PTHR30480:SF16">
    <property type="entry name" value="GLYCOSIDE HYDROLASE FAMILY 3 DOMAIN PROTEIN"/>
    <property type="match status" value="1"/>
</dbReference>
<dbReference type="InterPro" id="IPR036881">
    <property type="entry name" value="Glyco_hydro_3_C_sf"/>
</dbReference>
<dbReference type="RefSeq" id="WP_110393469.1">
    <property type="nucleotide sequence ID" value="NZ_JBHUHB010000001.1"/>
</dbReference>
<sequence length="531" mass="58704">MIDPILQKKVGRLFVVGFEGKQMTPQLRNLIHHYHIGGIILFSRNIGTPEEVLVLTTTLQKEAKNAGYTYPLLICIDQENGVVRRLGEGATIFPGAMAQGATHNPDNAYTIGVATGKELKALGINWNLAPVLDVNNNSDNPVIGVRSFGESPEQVALFGKASMQGMQRAGVATTLKHFPGHGDTHVDSHLDLPVINHDIDRLEKSEFIPFQQCIDAGADIIMAAHIYFPALEKEKGIPATLSKNVLTHLLREKLGFTGVITTDCMEMNAISETIGTEKGAVAALKAGADLVMVSHTYERQIGAIKEVVSAMERGELDERNINTSMDRVHRLNKKYVSWEESLQTDSTNIVQIVGSLKHEQLAFDVYKNSVTIVKNEQVLPLQLNENNKILVLEPLSKTRVLVEDKNNERYLLGNAIKEFHSQTDIELIELPLIDKQIEDILKYATNYDSIIFGTLTISSDPLYQQLIHQLYDKDTTLIGIGMRNPYDISCIKGVDAFINTYEPNKTALKVAASAIFGEVDVKGELPVRIDG</sequence>
<evidence type="ECO:0000259" key="4">
    <source>
        <dbReference type="Pfam" id="PF00933"/>
    </source>
</evidence>
<name>A0A2V3W7U7_9BACI</name>
<feature type="domain" description="Glycoside hydrolase family 3 N-terminal" evidence="4">
    <location>
        <begin position="6"/>
        <end position="331"/>
    </location>
</feature>
<protein>
    <submittedName>
        <fullName evidence="5">Beta-N-acetylhexosaminidase</fullName>
    </submittedName>
</protein>
<keyword evidence="2" id="KW-0378">Hydrolase</keyword>
<dbReference type="GO" id="GO:0009254">
    <property type="term" value="P:peptidoglycan turnover"/>
    <property type="evidence" value="ECO:0007669"/>
    <property type="project" value="TreeGrafter"/>
</dbReference>
<comment type="caution">
    <text evidence="5">The sequence shown here is derived from an EMBL/GenBank/DDBJ whole genome shotgun (WGS) entry which is preliminary data.</text>
</comment>
<evidence type="ECO:0000313" key="5">
    <source>
        <dbReference type="EMBL" id="PXW90192.1"/>
    </source>
</evidence>
<proteinExistence type="inferred from homology"/>
<dbReference type="Pfam" id="PF00933">
    <property type="entry name" value="Glyco_hydro_3"/>
    <property type="match status" value="1"/>
</dbReference>
<dbReference type="EMBL" id="QJJQ01000001">
    <property type="protein sequence ID" value="PXW90192.1"/>
    <property type="molecule type" value="Genomic_DNA"/>
</dbReference>
<evidence type="ECO:0000256" key="1">
    <source>
        <dbReference type="ARBA" id="ARBA00005336"/>
    </source>
</evidence>
<dbReference type="InterPro" id="IPR017853">
    <property type="entry name" value="GH"/>
</dbReference>
<dbReference type="NCBIfam" id="NF003740">
    <property type="entry name" value="PRK05337.1"/>
    <property type="match status" value="1"/>
</dbReference>
<organism evidence="5 6">
    <name type="scientific">Pseudogracilibacillus auburnensis</name>
    <dbReference type="NCBI Taxonomy" id="1494959"/>
    <lineage>
        <taxon>Bacteria</taxon>
        <taxon>Bacillati</taxon>
        <taxon>Bacillota</taxon>
        <taxon>Bacilli</taxon>
        <taxon>Bacillales</taxon>
        <taxon>Bacillaceae</taxon>
        <taxon>Pseudogracilibacillus</taxon>
    </lineage>
</organism>
<dbReference type="PRINTS" id="PR00133">
    <property type="entry name" value="GLHYDRLASE3"/>
</dbReference>
<dbReference type="InterPro" id="IPR036962">
    <property type="entry name" value="Glyco_hydro_3_N_sf"/>
</dbReference>
<keyword evidence="3" id="KW-0326">Glycosidase</keyword>
<accession>A0A2V3W7U7</accession>
<dbReference type="InterPro" id="IPR001764">
    <property type="entry name" value="Glyco_hydro_3_N"/>
</dbReference>
<evidence type="ECO:0000313" key="6">
    <source>
        <dbReference type="Proteomes" id="UP000247978"/>
    </source>
</evidence>
<gene>
    <name evidence="5" type="ORF">DFR56_101102</name>
</gene>
<dbReference type="InterPro" id="IPR050226">
    <property type="entry name" value="NagZ_Beta-hexosaminidase"/>
</dbReference>
<dbReference type="OrthoDB" id="9805821at2"/>
<dbReference type="SUPFAM" id="SSF51445">
    <property type="entry name" value="(Trans)glycosidases"/>
    <property type="match status" value="1"/>
</dbReference>
<dbReference type="PANTHER" id="PTHR30480">
    <property type="entry name" value="BETA-HEXOSAMINIDASE-RELATED"/>
    <property type="match status" value="1"/>
</dbReference>
<dbReference type="GO" id="GO:0004553">
    <property type="term" value="F:hydrolase activity, hydrolyzing O-glycosyl compounds"/>
    <property type="evidence" value="ECO:0007669"/>
    <property type="project" value="InterPro"/>
</dbReference>
<dbReference type="AlphaFoldDB" id="A0A2V3W7U7"/>
<reference evidence="5 6" key="1">
    <citation type="submission" date="2018-05" db="EMBL/GenBank/DDBJ databases">
        <title>Genomic Encyclopedia of Type Strains, Phase IV (KMG-IV): sequencing the most valuable type-strain genomes for metagenomic binning, comparative biology and taxonomic classification.</title>
        <authorList>
            <person name="Goeker M."/>
        </authorList>
    </citation>
    <scope>NUCLEOTIDE SEQUENCE [LARGE SCALE GENOMIC DNA]</scope>
    <source>
        <strain evidence="5 6">DSM 28556</strain>
    </source>
</reference>
<evidence type="ECO:0000256" key="2">
    <source>
        <dbReference type="ARBA" id="ARBA00022801"/>
    </source>
</evidence>
<dbReference type="Proteomes" id="UP000247978">
    <property type="component" value="Unassembled WGS sequence"/>
</dbReference>